<dbReference type="InterPro" id="IPR032675">
    <property type="entry name" value="LRR_dom_sf"/>
</dbReference>
<keyword evidence="2" id="KW-1185">Reference proteome</keyword>
<dbReference type="Gene3D" id="3.80.10.10">
    <property type="entry name" value="Ribonuclease Inhibitor"/>
    <property type="match status" value="1"/>
</dbReference>
<protein>
    <recommendedName>
        <fullName evidence="3">F-box domain-containing protein</fullName>
    </recommendedName>
</protein>
<evidence type="ECO:0000313" key="2">
    <source>
        <dbReference type="Proteomes" id="UP001215280"/>
    </source>
</evidence>
<proteinExistence type="predicted"/>
<gene>
    <name evidence="1" type="ORF">DFH07DRAFT_281600</name>
</gene>
<accession>A0AAD7JT31</accession>
<comment type="caution">
    <text evidence="1">The sequence shown here is derived from an EMBL/GenBank/DDBJ whole genome shotgun (WGS) entry which is preliminary data.</text>
</comment>
<name>A0AAD7JT31_9AGAR</name>
<dbReference type="AlphaFoldDB" id="A0AAD7JT31"/>
<evidence type="ECO:0000313" key="1">
    <source>
        <dbReference type="EMBL" id="KAJ7769660.1"/>
    </source>
</evidence>
<organism evidence="1 2">
    <name type="scientific">Mycena maculata</name>
    <dbReference type="NCBI Taxonomy" id="230809"/>
    <lineage>
        <taxon>Eukaryota</taxon>
        <taxon>Fungi</taxon>
        <taxon>Dikarya</taxon>
        <taxon>Basidiomycota</taxon>
        <taxon>Agaricomycotina</taxon>
        <taxon>Agaricomycetes</taxon>
        <taxon>Agaricomycetidae</taxon>
        <taxon>Agaricales</taxon>
        <taxon>Marasmiineae</taxon>
        <taxon>Mycenaceae</taxon>
        <taxon>Mycena</taxon>
    </lineage>
</organism>
<dbReference type="EMBL" id="JARJLG010000025">
    <property type="protein sequence ID" value="KAJ7769660.1"/>
    <property type="molecule type" value="Genomic_DNA"/>
</dbReference>
<dbReference type="SUPFAM" id="SSF52047">
    <property type="entry name" value="RNI-like"/>
    <property type="match status" value="1"/>
</dbReference>
<reference evidence="1" key="1">
    <citation type="submission" date="2023-03" db="EMBL/GenBank/DDBJ databases">
        <title>Massive genome expansion in bonnet fungi (Mycena s.s.) driven by repeated elements and novel gene families across ecological guilds.</title>
        <authorList>
            <consortium name="Lawrence Berkeley National Laboratory"/>
            <person name="Harder C.B."/>
            <person name="Miyauchi S."/>
            <person name="Viragh M."/>
            <person name="Kuo A."/>
            <person name="Thoen E."/>
            <person name="Andreopoulos B."/>
            <person name="Lu D."/>
            <person name="Skrede I."/>
            <person name="Drula E."/>
            <person name="Henrissat B."/>
            <person name="Morin E."/>
            <person name="Kohler A."/>
            <person name="Barry K."/>
            <person name="LaButti K."/>
            <person name="Morin E."/>
            <person name="Salamov A."/>
            <person name="Lipzen A."/>
            <person name="Mereny Z."/>
            <person name="Hegedus B."/>
            <person name="Baldrian P."/>
            <person name="Stursova M."/>
            <person name="Weitz H."/>
            <person name="Taylor A."/>
            <person name="Grigoriev I.V."/>
            <person name="Nagy L.G."/>
            <person name="Martin F."/>
            <person name="Kauserud H."/>
        </authorList>
    </citation>
    <scope>NUCLEOTIDE SEQUENCE</scope>
    <source>
        <strain evidence="1">CBHHK188m</strain>
    </source>
</reference>
<sequence length="449" mass="50861">MHTVAPDADVHTQLEARILTLPVEITTEIFLWCLTNALIPSRNKLRKTPLDKPPILLTRICRDWREIALSTPHLWNHVCLEFGGARGLRGYIDAWWVSFLDIWILRAQGQPLSMTISNLTSDTDPNAALVPLLDRHRPRWRDVTLKLPFDLFYHFEGHECLPMLRRLSLETHGISRDLDIPSPITAFERAPALDHLCLGGGLRPSHFLLPWTQLVGLELATAGAQDCLDCLRSAPNLVSCSFEIRESSSTAALLSVPPLLRLKTLTLSGPAPSIIFPYTVMPVLAELDLTGSLNAGDLSGVRFFVAHSECQLRRLRIHYISSVLTEPAIQLLGTLTSLERLDLSATEAKTIISLLHRLHDEASFLPQLQELAITHHKVRDENMHTMFRSIADALARREVSSAEHVRLCSFALFMQDEETAPRMRLRQMWQGLSQRGMRVSVRNRYERWI</sequence>
<dbReference type="Proteomes" id="UP001215280">
    <property type="component" value="Unassembled WGS sequence"/>
</dbReference>
<evidence type="ECO:0008006" key="3">
    <source>
        <dbReference type="Google" id="ProtNLM"/>
    </source>
</evidence>